<evidence type="ECO:0000256" key="1">
    <source>
        <dbReference type="ARBA" id="ARBA00001933"/>
    </source>
</evidence>
<dbReference type="PANTHER" id="PTHR43094">
    <property type="entry name" value="AMINOTRANSFERASE"/>
    <property type="match status" value="1"/>
</dbReference>
<dbReference type="Pfam" id="PF00202">
    <property type="entry name" value="Aminotran_3"/>
    <property type="match status" value="1"/>
</dbReference>
<reference evidence="7" key="1">
    <citation type="submission" date="2021-07" db="EMBL/GenBank/DDBJ databases">
        <title>Draft genome sequence of carbapenem-resistant Aeromonas spp. in Japan.</title>
        <authorList>
            <person name="Maehana S."/>
            <person name="Suzuki M."/>
            <person name="Kitasato H."/>
        </authorList>
    </citation>
    <scope>NUCLEOTIDE SEQUENCE</scope>
    <source>
        <strain evidence="7">KAM351</strain>
    </source>
</reference>
<dbReference type="InterPro" id="IPR015422">
    <property type="entry name" value="PyrdxlP-dep_Trfase_small"/>
</dbReference>
<dbReference type="InterPro" id="IPR015424">
    <property type="entry name" value="PyrdxlP-dep_Trfase"/>
</dbReference>
<evidence type="ECO:0000256" key="5">
    <source>
        <dbReference type="ARBA" id="ARBA00022898"/>
    </source>
</evidence>
<evidence type="ECO:0000256" key="2">
    <source>
        <dbReference type="ARBA" id="ARBA00008954"/>
    </source>
</evidence>
<comment type="caution">
    <text evidence="7">The sequence shown here is derived from an EMBL/GenBank/DDBJ whole genome shotgun (WGS) entry which is preliminary data.</text>
</comment>
<dbReference type="Gene3D" id="3.90.1150.10">
    <property type="entry name" value="Aspartate Aminotransferase, domain 1"/>
    <property type="match status" value="1"/>
</dbReference>
<dbReference type="EMBL" id="BPNN01000001">
    <property type="protein sequence ID" value="GJA61463.1"/>
    <property type="molecule type" value="Genomic_DNA"/>
</dbReference>
<organism evidence="7 8">
    <name type="scientific">Aeromonas caviae</name>
    <name type="common">Aeromonas punctata</name>
    <dbReference type="NCBI Taxonomy" id="648"/>
    <lineage>
        <taxon>Bacteria</taxon>
        <taxon>Pseudomonadati</taxon>
        <taxon>Pseudomonadota</taxon>
        <taxon>Gammaproteobacteria</taxon>
        <taxon>Aeromonadales</taxon>
        <taxon>Aeromonadaceae</taxon>
        <taxon>Aeromonas</taxon>
    </lineage>
</organism>
<dbReference type="GO" id="GO:0008483">
    <property type="term" value="F:transaminase activity"/>
    <property type="evidence" value="ECO:0007669"/>
    <property type="project" value="UniProtKB-KW"/>
</dbReference>
<keyword evidence="3 7" id="KW-0032">Aminotransferase</keyword>
<name>A0A7R7V524_AERCA</name>
<dbReference type="NCBIfam" id="NF005682">
    <property type="entry name" value="PRK07480.1"/>
    <property type="match status" value="1"/>
</dbReference>
<dbReference type="GO" id="GO:0005829">
    <property type="term" value="C:cytosol"/>
    <property type="evidence" value="ECO:0007669"/>
    <property type="project" value="TreeGrafter"/>
</dbReference>
<dbReference type="Gene3D" id="3.40.640.10">
    <property type="entry name" value="Type I PLP-dependent aspartate aminotransferase-like (Major domain)"/>
    <property type="match status" value="1"/>
</dbReference>
<dbReference type="InterPro" id="IPR015421">
    <property type="entry name" value="PyrdxlP-dep_Trfase_major"/>
</dbReference>
<dbReference type="AlphaFoldDB" id="A0A7R7V524"/>
<dbReference type="SUPFAM" id="SSF53383">
    <property type="entry name" value="PLP-dependent transferases"/>
    <property type="match status" value="1"/>
</dbReference>
<dbReference type="InterPro" id="IPR005814">
    <property type="entry name" value="Aminotrans_3"/>
</dbReference>
<accession>A0A7R7V524</accession>
<dbReference type="InterPro" id="IPR049704">
    <property type="entry name" value="Aminotrans_3_PPA_site"/>
</dbReference>
<evidence type="ECO:0000313" key="8">
    <source>
        <dbReference type="Proteomes" id="UP000886934"/>
    </source>
</evidence>
<gene>
    <name evidence="7" type="ORF">KAM351_00740</name>
</gene>
<dbReference type="GO" id="GO:0030170">
    <property type="term" value="F:pyridoxal phosphate binding"/>
    <property type="evidence" value="ECO:0007669"/>
    <property type="project" value="InterPro"/>
</dbReference>
<comment type="cofactor">
    <cofactor evidence="1">
        <name>pyridoxal 5'-phosphate</name>
        <dbReference type="ChEBI" id="CHEBI:597326"/>
    </cofactor>
</comment>
<evidence type="ECO:0000256" key="4">
    <source>
        <dbReference type="ARBA" id="ARBA00022679"/>
    </source>
</evidence>
<dbReference type="PANTHER" id="PTHR43094:SF1">
    <property type="entry name" value="AMINOTRANSFERASE CLASS-III"/>
    <property type="match status" value="1"/>
</dbReference>
<protein>
    <submittedName>
        <fullName evidence="7">Aspartate aminotransferase family protein</fullName>
    </submittedName>
</protein>
<evidence type="ECO:0000313" key="7">
    <source>
        <dbReference type="EMBL" id="GJA61463.1"/>
    </source>
</evidence>
<sequence length="480" mass="52787">MAVTGQATRALMNGDKIRRIEGTEEQAMQHTTREWQQLEASHHLHPFTDFQALNKKGSRIITKAEGVYLEDSEGKRILDGMAGLWCVNMGYGRQELVDAATRQMQQLPYYNLFFQTSHPPAAELATLLAEITPSHLNHVFFTGSGSECNDTVLRMVRHYWASKGQPDKQVIISRHNAYHGSTVAGASLGGMKGMHAQGGLPIPGIVHIDQPYHFGEGEGMSAHEFGLARARQLEEKILALGVDKVAAFIGEPIQGAGGVIIPPESYWPEIQRICDQYGILLIADEVICGFGRTGHWFASEGFGIKPDLMCLAKGITSGYLPMGAVMVGDRVARVLVEEGGEFNHGFTYSGHPVACAVAIANIQLMQRESIVKRVHDSIGPYLQRRWAELADHPLVGETRGKGLVAALEIVQDKQTKRRFPAELHAGMTCREFCFNNGLVMRAVGDTMIISPPLVITEEQVDELVKLARLSLDLTAAKLRE</sequence>
<dbReference type="PIRSF" id="PIRSF000521">
    <property type="entry name" value="Transaminase_4ab_Lys_Orn"/>
    <property type="match status" value="1"/>
</dbReference>
<dbReference type="Proteomes" id="UP000886934">
    <property type="component" value="Unassembled WGS sequence"/>
</dbReference>
<evidence type="ECO:0000256" key="3">
    <source>
        <dbReference type="ARBA" id="ARBA00022576"/>
    </source>
</evidence>
<dbReference type="CDD" id="cd00610">
    <property type="entry name" value="OAT_like"/>
    <property type="match status" value="1"/>
</dbReference>
<comment type="similarity">
    <text evidence="2 6">Belongs to the class-III pyridoxal-phosphate-dependent aminotransferase family.</text>
</comment>
<proteinExistence type="inferred from homology"/>
<evidence type="ECO:0000256" key="6">
    <source>
        <dbReference type="RuleBase" id="RU003560"/>
    </source>
</evidence>
<dbReference type="NCBIfam" id="NF004767">
    <property type="entry name" value="PRK06105.1"/>
    <property type="match status" value="1"/>
</dbReference>
<dbReference type="PROSITE" id="PS00600">
    <property type="entry name" value="AA_TRANSFER_CLASS_3"/>
    <property type="match status" value="1"/>
</dbReference>
<keyword evidence="4" id="KW-0808">Transferase</keyword>
<keyword evidence="5 6" id="KW-0663">Pyridoxal phosphate</keyword>
<dbReference type="FunFam" id="3.40.640.10:FF:000014">
    <property type="entry name" value="Adenosylmethionine-8-amino-7-oxononanoate aminotransferase, probable"/>
    <property type="match status" value="1"/>
</dbReference>